<dbReference type="InterPro" id="IPR027417">
    <property type="entry name" value="P-loop_NTPase"/>
</dbReference>
<dbReference type="Pfam" id="PF13424">
    <property type="entry name" value="TPR_12"/>
    <property type="match status" value="1"/>
</dbReference>
<dbReference type="OrthoDB" id="6161812at2759"/>
<dbReference type="SMART" id="SM00028">
    <property type="entry name" value="TPR"/>
    <property type="match status" value="4"/>
</dbReference>
<dbReference type="Gene3D" id="3.40.50.300">
    <property type="entry name" value="P-loop containing nucleotide triphosphate hydrolases"/>
    <property type="match status" value="1"/>
</dbReference>
<dbReference type="GO" id="GO:0017000">
    <property type="term" value="P:antibiotic biosynthetic process"/>
    <property type="evidence" value="ECO:0007669"/>
    <property type="project" value="UniProtKB-ARBA"/>
</dbReference>
<dbReference type="SUPFAM" id="SSF48452">
    <property type="entry name" value="TPR-like"/>
    <property type="match status" value="2"/>
</dbReference>
<dbReference type="RefSeq" id="XP_056583264.1">
    <property type="nucleotide sequence ID" value="XM_056719129.1"/>
</dbReference>
<gene>
    <name evidence="2" type="ORF">N7517_001399</name>
</gene>
<dbReference type="Pfam" id="PF25000">
    <property type="entry name" value="DUF7779"/>
    <property type="match status" value="1"/>
</dbReference>
<keyword evidence="3" id="KW-1185">Reference proteome</keyword>
<dbReference type="Gene3D" id="3.40.50.1820">
    <property type="entry name" value="alpha/beta hydrolase"/>
    <property type="match status" value="1"/>
</dbReference>
<dbReference type="EMBL" id="JAPZBT010000001">
    <property type="protein sequence ID" value="KAJ5383488.1"/>
    <property type="molecule type" value="Genomic_DNA"/>
</dbReference>
<dbReference type="Gene3D" id="1.25.40.10">
    <property type="entry name" value="Tetratricopeptide repeat domain"/>
    <property type="match status" value="2"/>
</dbReference>
<dbReference type="InterPro" id="IPR019734">
    <property type="entry name" value="TPR_rpt"/>
</dbReference>
<dbReference type="InterPro" id="IPR029058">
    <property type="entry name" value="AB_hydrolase_fold"/>
</dbReference>
<evidence type="ECO:0000259" key="1">
    <source>
        <dbReference type="Pfam" id="PF25000"/>
    </source>
</evidence>
<dbReference type="GO" id="GO:0043531">
    <property type="term" value="F:ADP binding"/>
    <property type="evidence" value="ECO:0007669"/>
    <property type="project" value="InterPro"/>
</dbReference>
<reference evidence="2" key="1">
    <citation type="submission" date="2022-12" db="EMBL/GenBank/DDBJ databases">
        <authorList>
            <person name="Petersen C."/>
        </authorList>
    </citation>
    <scope>NUCLEOTIDE SEQUENCE</scope>
    <source>
        <strain evidence="2">IBT 3081</strain>
    </source>
</reference>
<proteinExistence type="predicted"/>
<dbReference type="AlphaFoldDB" id="A0A9W9SVX0"/>
<organism evidence="2 3">
    <name type="scientific">Penicillium concentricum</name>
    <dbReference type="NCBI Taxonomy" id="293559"/>
    <lineage>
        <taxon>Eukaryota</taxon>
        <taxon>Fungi</taxon>
        <taxon>Dikarya</taxon>
        <taxon>Ascomycota</taxon>
        <taxon>Pezizomycotina</taxon>
        <taxon>Eurotiomycetes</taxon>
        <taxon>Eurotiomycetidae</taxon>
        <taxon>Eurotiales</taxon>
        <taxon>Aspergillaceae</taxon>
        <taxon>Penicillium</taxon>
    </lineage>
</organism>
<dbReference type="GO" id="GO:0072330">
    <property type="term" value="P:monocarboxylic acid biosynthetic process"/>
    <property type="evidence" value="ECO:0007669"/>
    <property type="project" value="UniProtKB-ARBA"/>
</dbReference>
<reference evidence="2" key="2">
    <citation type="journal article" date="2023" name="IMA Fungus">
        <title>Comparative genomic study of the Penicillium genus elucidates a diverse pangenome and 15 lateral gene transfer events.</title>
        <authorList>
            <person name="Petersen C."/>
            <person name="Sorensen T."/>
            <person name="Nielsen M.R."/>
            <person name="Sondergaard T.E."/>
            <person name="Sorensen J.L."/>
            <person name="Fitzpatrick D.A."/>
            <person name="Frisvad J.C."/>
            <person name="Nielsen K.L."/>
        </authorList>
    </citation>
    <scope>NUCLEOTIDE SEQUENCE</scope>
    <source>
        <strain evidence="2">IBT 3081</strain>
    </source>
</reference>
<dbReference type="PANTHER" id="PTHR35205:SF1">
    <property type="entry name" value="ZU5 DOMAIN-CONTAINING PROTEIN"/>
    <property type="match status" value="1"/>
</dbReference>
<name>A0A9W9SVX0_9EURO</name>
<evidence type="ECO:0000313" key="2">
    <source>
        <dbReference type="EMBL" id="KAJ5383488.1"/>
    </source>
</evidence>
<sequence>MAMTFMTGHLRVLRDPLDDAQDGVDVVLVPGIGTTLPEEWPFANEEWLATLPGPSAGTRILAYEYASPFAATKPSWESSLMLGHDFLQQLSDARSTSAPYETIDKPVFIVCHSLGGILVKQALCIANTQFLRYGSLVNAIAGVIFLSTPHRYSDKTTTFLRFRDVFEATTNKSLRIPSTNIEQEGAILLDLAHRFEGISFSAPILSAYELRESKTSSTTLHQKYQQLVPREACTTRAPMETVIGLNLNHHDTCLFTKSIGGESLPELNKFLYDTLHNAVSLFALRLEDQEFQDATTSTYSPTMSELPLKIEQLELTEWPSNKATEWPSNIATEGTSLSGFELVHPSTPKIEVSKTLHLPCFLLNTHSANEDFCGREDILERLATELLPPKNRVTASSTALRQFALCGFGGIGKTEIAREFARRHKSSFDAVFWVVADEIAKLDHHYQQMSLALGLEDSSECKSQVVSREIVKGWLSNPRKDLSGSDGFIQPCEVRSEANWLLIFDNADDPIILADYWPQGSGSILITSRDPLTKSMFTRRPSGLDLGPLSPEDSLSLFNHLTTVFNELEVDTARQISDALGGVPLAISQMAGIIRRQDLTLSEFFELYTDHEEHAGLYETKFDTNLVTYRHSLSTVWAFGKLKPQTQQLLELISFLDPDSIGEDLLEASVELLSEGTSFKKSNYIEARTDLLQSSLVQRDKQKQQISVHRIVQDVILATMDVERKRSMFDQVVRILWADWPSAMPKPSKEPELPQPKSSGNRLYVGRWPACAAIYPHVLRMHQLWPAILDSSEATKLLFAKLLTDAAWYQKERGRTKQFDGFFETARSICESSTHPDRDSLLADIHFCLGAIAMDASDFETSRINKERSLDLVSKICKELGTADDRLYLAYAERGISRIQDKRYEEGEADLKRALQIRKALGNYIPRAGEATLGWSLLAQGKLEECDTLLLESLAGREKALGKNDREDVRTGLILYAIGNLRAVQNQWEESFEYHRRAWYHMRETVGERDFYTANITHKMAEHLIRSGQNEEAITRINGALEIWSVDPNAHKNEIARTTFLKGKLLEGMGKMQKASIAFRVACRLRKEITMEDRDLKSLKMKDFDEIVAFWAR</sequence>
<accession>A0A9W9SVX0</accession>
<protein>
    <recommendedName>
        <fullName evidence="1">DUF7779 domain-containing protein</fullName>
    </recommendedName>
</protein>
<dbReference type="Proteomes" id="UP001147752">
    <property type="component" value="Unassembled WGS sequence"/>
</dbReference>
<dbReference type="SUPFAM" id="SSF52540">
    <property type="entry name" value="P-loop containing nucleoside triphosphate hydrolases"/>
    <property type="match status" value="1"/>
</dbReference>
<dbReference type="InterPro" id="IPR011990">
    <property type="entry name" value="TPR-like_helical_dom_sf"/>
</dbReference>
<dbReference type="InterPro" id="IPR056681">
    <property type="entry name" value="DUF7779"/>
</dbReference>
<dbReference type="GeneID" id="81458312"/>
<comment type="caution">
    <text evidence="2">The sequence shown here is derived from an EMBL/GenBank/DDBJ whole genome shotgun (WGS) entry which is preliminary data.</text>
</comment>
<dbReference type="PANTHER" id="PTHR35205">
    <property type="entry name" value="NB-ARC AND TPR DOMAIN PROTEIN"/>
    <property type="match status" value="1"/>
</dbReference>
<feature type="domain" description="DUF7779" evidence="1">
    <location>
        <begin position="637"/>
        <end position="724"/>
    </location>
</feature>
<dbReference type="SUPFAM" id="SSF53474">
    <property type="entry name" value="alpha/beta-Hydrolases"/>
    <property type="match status" value="1"/>
</dbReference>
<evidence type="ECO:0000313" key="3">
    <source>
        <dbReference type="Proteomes" id="UP001147752"/>
    </source>
</evidence>